<organism evidence="2 3">
    <name type="scientific">Neocallimastix californiae</name>
    <dbReference type="NCBI Taxonomy" id="1754190"/>
    <lineage>
        <taxon>Eukaryota</taxon>
        <taxon>Fungi</taxon>
        <taxon>Fungi incertae sedis</taxon>
        <taxon>Chytridiomycota</taxon>
        <taxon>Chytridiomycota incertae sedis</taxon>
        <taxon>Neocallimastigomycetes</taxon>
        <taxon>Neocallimastigales</taxon>
        <taxon>Neocallimastigaceae</taxon>
        <taxon>Neocallimastix</taxon>
    </lineage>
</organism>
<accession>A0A1Y2C5V0</accession>
<dbReference type="EMBL" id="MCOG01000120">
    <property type="protein sequence ID" value="ORY42411.1"/>
    <property type="molecule type" value="Genomic_DNA"/>
</dbReference>
<evidence type="ECO:0000259" key="1">
    <source>
        <dbReference type="PROSITE" id="PS50144"/>
    </source>
</evidence>
<proteinExistence type="predicted"/>
<feature type="domain" description="MATH" evidence="1">
    <location>
        <begin position="10"/>
        <end position="152"/>
    </location>
</feature>
<dbReference type="Proteomes" id="UP000193920">
    <property type="component" value="Unassembled WGS sequence"/>
</dbReference>
<dbReference type="PANTHER" id="PTHR46162:SF2">
    <property type="entry name" value="ANKYRIN REPEAT-CONTAINING PROTEIN-RELATED"/>
    <property type="match status" value="1"/>
</dbReference>
<name>A0A1Y2C5V0_9FUNG</name>
<protein>
    <recommendedName>
        <fullName evidence="1">MATH domain-containing protein</fullName>
    </recommendedName>
</protein>
<dbReference type="Pfam" id="PF22486">
    <property type="entry name" value="MATH_2"/>
    <property type="match status" value="2"/>
</dbReference>
<dbReference type="Gene3D" id="2.60.210.10">
    <property type="entry name" value="Apoptosis, Tumor Necrosis Factor Receptor Associated Protein 2, Chain A"/>
    <property type="match status" value="2"/>
</dbReference>
<evidence type="ECO:0000313" key="3">
    <source>
        <dbReference type="Proteomes" id="UP000193920"/>
    </source>
</evidence>
<dbReference type="InterPro" id="IPR002083">
    <property type="entry name" value="MATH/TRAF_dom"/>
</dbReference>
<reference evidence="2 3" key="1">
    <citation type="submission" date="2016-08" db="EMBL/GenBank/DDBJ databases">
        <title>A Parts List for Fungal Cellulosomes Revealed by Comparative Genomics.</title>
        <authorList>
            <consortium name="DOE Joint Genome Institute"/>
            <person name="Haitjema C.H."/>
            <person name="Gilmore S.P."/>
            <person name="Henske J.K."/>
            <person name="Solomon K.V."/>
            <person name="De Groot R."/>
            <person name="Kuo A."/>
            <person name="Mondo S.J."/>
            <person name="Salamov A.A."/>
            <person name="Labutti K."/>
            <person name="Zhao Z."/>
            <person name="Chiniquy J."/>
            <person name="Barry K."/>
            <person name="Brewer H.M."/>
            <person name="Purvine S.O."/>
            <person name="Wright A.T."/>
            <person name="Boxma B."/>
            <person name="Van Alen T."/>
            <person name="Hackstein J.H."/>
            <person name="Baker S.E."/>
            <person name="Grigoriev I.V."/>
            <person name="O'Malley M.A."/>
        </authorList>
    </citation>
    <scope>NUCLEOTIDE SEQUENCE [LARGE SCALE GENOMIC DNA]</scope>
    <source>
        <strain evidence="2 3">G1</strain>
    </source>
</reference>
<dbReference type="OrthoDB" id="2602938at2759"/>
<keyword evidence="3" id="KW-1185">Reference proteome</keyword>
<gene>
    <name evidence="2" type="ORF">LY90DRAFT_671888</name>
</gene>
<comment type="caution">
    <text evidence="2">The sequence shown here is derived from an EMBL/GenBank/DDBJ whole genome shotgun (WGS) entry which is preliminary data.</text>
</comment>
<evidence type="ECO:0000313" key="2">
    <source>
        <dbReference type="EMBL" id="ORY42411.1"/>
    </source>
</evidence>
<sequence length="317" mass="38067">MNKKSNILQEDFYEWEIEGWNVLPDEMSSPIFIAVNHKWKILFYPKKRDKETQEDYISVGIEVLDISKDMETENIHMATDFVFSIRNSNDYFCFIAVGYGQHLVNKQPFYFSINKKSCGIEWFTSKEELYKKDKSYNKSIIENNKAILDTYICSYEYNKERYIEELQSLMTYDTDEKNDKHEKYFEQELNVLRLNNNRRIKFESNNYKWKISLYPNEKNKEYISLKIKINDLTSKEEEEACSVSASFVFSFRNIKRYSCFWAKGTSIINFNEDTEEYEVAEFIKKDNLFNEYRRNTINKLTDDNDKVMFGVLSYVVN</sequence>
<dbReference type="CDD" id="cd00121">
    <property type="entry name" value="MATH"/>
    <property type="match status" value="2"/>
</dbReference>
<dbReference type="AlphaFoldDB" id="A0A1Y2C5V0"/>
<dbReference type="PROSITE" id="PS50144">
    <property type="entry name" value="MATH"/>
    <property type="match status" value="1"/>
</dbReference>
<dbReference type="SUPFAM" id="SSF49599">
    <property type="entry name" value="TRAF domain-like"/>
    <property type="match status" value="2"/>
</dbReference>
<dbReference type="InterPro" id="IPR008974">
    <property type="entry name" value="TRAF-like"/>
</dbReference>
<dbReference type="PANTHER" id="PTHR46162">
    <property type="entry name" value="TRAF-LIKE FAMILY PROTEIN"/>
    <property type="match status" value="1"/>
</dbReference>